<feature type="region of interest" description="Disordered" evidence="1">
    <location>
        <begin position="28"/>
        <end position="76"/>
    </location>
</feature>
<dbReference type="AlphaFoldDB" id="A0A2G1XJC6"/>
<dbReference type="InterPro" id="IPR058330">
    <property type="entry name" value="DUF8017"/>
</dbReference>
<name>A0A2G1XJC6_STRCJ</name>
<dbReference type="Proteomes" id="UP000222531">
    <property type="component" value="Unassembled WGS sequence"/>
</dbReference>
<comment type="caution">
    <text evidence="3">The sequence shown here is derived from an EMBL/GenBank/DDBJ whole genome shotgun (WGS) entry which is preliminary data.</text>
</comment>
<dbReference type="Pfam" id="PF26056">
    <property type="entry name" value="DUF8017"/>
    <property type="match status" value="1"/>
</dbReference>
<evidence type="ECO:0000259" key="2">
    <source>
        <dbReference type="Pfam" id="PF26056"/>
    </source>
</evidence>
<evidence type="ECO:0000256" key="1">
    <source>
        <dbReference type="SAM" id="MobiDB-lite"/>
    </source>
</evidence>
<proteinExistence type="predicted"/>
<gene>
    <name evidence="3" type="ORF">BLA24_15325</name>
</gene>
<sequence length="266" mass="27250">MLAVVGAVVALAVIGGGAVFFLKGGDDPKKDDAKGSSQASGAPGGQADKPAPAPEGNGGPSPSGAQPMVPGWQTQSSDEHAFTYDVPAKSDQWKVFPPDTMVSYTENGQPQVTMRGTANFREGGCSSSANPNTLGEAGKGQLATVGTTGGGKDGTLQENARNWAGNWGVFAYGGLGNKPKIEVTEATPWKHNGIEGYTATAKVTVTNRGSACVPPTAIVKSIAQKLPDGTFHGWVIYADQGVPDALTPDQIDKIMNTVRPAKKAGA</sequence>
<accession>A0A2G1XJC6</accession>
<evidence type="ECO:0000313" key="4">
    <source>
        <dbReference type="Proteomes" id="UP000222531"/>
    </source>
</evidence>
<feature type="compositionally biased region" description="Low complexity" evidence="1">
    <location>
        <begin position="35"/>
        <end position="47"/>
    </location>
</feature>
<protein>
    <recommendedName>
        <fullName evidence="2">DUF8017 domain-containing protein</fullName>
    </recommendedName>
</protein>
<evidence type="ECO:0000313" key="3">
    <source>
        <dbReference type="EMBL" id="PHQ51352.1"/>
    </source>
</evidence>
<dbReference type="EMBL" id="NHZO01000147">
    <property type="protein sequence ID" value="PHQ51352.1"/>
    <property type="molecule type" value="Genomic_DNA"/>
</dbReference>
<keyword evidence="4" id="KW-1185">Reference proteome</keyword>
<feature type="domain" description="DUF8017" evidence="2">
    <location>
        <begin position="66"/>
        <end position="262"/>
    </location>
</feature>
<organism evidence="3 4">
    <name type="scientific">Streptomyces cinnamoneus</name>
    <name type="common">Streptoverticillium cinnamoneum</name>
    <dbReference type="NCBI Taxonomy" id="53446"/>
    <lineage>
        <taxon>Bacteria</taxon>
        <taxon>Bacillati</taxon>
        <taxon>Actinomycetota</taxon>
        <taxon>Actinomycetes</taxon>
        <taxon>Kitasatosporales</taxon>
        <taxon>Streptomycetaceae</taxon>
        <taxon>Streptomyces</taxon>
        <taxon>Streptomyces cinnamoneus group</taxon>
    </lineage>
</organism>
<dbReference type="OrthoDB" id="3614545at2"/>
<reference evidence="3 4" key="1">
    <citation type="journal article" date="2017" name="Biochemistry">
        <title>Identification of the Biosynthetic Pathway for the Antibiotic Bicyclomycin.</title>
        <authorList>
            <person name="Patteson J."/>
            <person name="Cai W."/>
            <person name="Johnson R.A."/>
            <person name="Santa Maria K."/>
            <person name="Li B."/>
        </authorList>
    </citation>
    <scope>NUCLEOTIDE SEQUENCE [LARGE SCALE GENOMIC DNA]</scope>
    <source>
        <strain evidence="3 4">ATCC 21532</strain>
    </source>
</reference>